<organism evidence="2 3">
    <name type="scientific">Micromonospora inositola</name>
    <dbReference type="NCBI Taxonomy" id="47865"/>
    <lineage>
        <taxon>Bacteria</taxon>
        <taxon>Bacillati</taxon>
        <taxon>Actinomycetota</taxon>
        <taxon>Actinomycetes</taxon>
        <taxon>Micromonosporales</taxon>
        <taxon>Micromonosporaceae</taxon>
        <taxon>Micromonospora</taxon>
    </lineage>
</organism>
<keyword evidence="3" id="KW-1185">Reference proteome</keyword>
<feature type="region of interest" description="Disordered" evidence="1">
    <location>
        <begin position="83"/>
        <end position="111"/>
    </location>
</feature>
<evidence type="ECO:0000313" key="2">
    <source>
        <dbReference type="EMBL" id="SCG68875.1"/>
    </source>
</evidence>
<dbReference type="OrthoDB" id="3785690at2"/>
<name>A0A1C5JE79_9ACTN</name>
<evidence type="ECO:0000313" key="3">
    <source>
        <dbReference type="Proteomes" id="UP000198221"/>
    </source>
</evidence>
<protein>
    <submittedName>
        <fullName evidence="2">Uncharacterized protein</fullName>
    </submittedName>
</protein>
<accession>A0A1C5JE79</accession>
<gene>
    <name evidence="2" type="ORF">GA0070613_4520</name>
</gene>
<dbReference type="AlphaFoldDB" id="A0A1C5JE79"/>
<proteinExistence type="predicted"/>
<dbReference type="Proteomes" id="UP000198221">
    <property type="component" value="Chromosome I"/>
</dbReference>
<evidence type="ECO:0000256" key="1">
    <source>
        <dbReference type="SAM" id="MobiDB-lite"/>
    </source>
</evidence>
<sequence>MRQGFAHQAVLGMGPDDDPAAPGAAITTVLCGHWEHEPPCPVAPHHTEAERNGDEVRLRILFATDPDLELRVRRDIDRALAHGELTGPDGRTSRWRLLRSEPGEPSVQEAARLERLALG</sequence>
<dbReference type="EMBL" id="LT607754">
    <property type="protein sequence ID" value="SCG68875.1"/>
    <property type="molecule type" value="Genomic_DNA"/>
</dbReference>
<dbReference type="RefSeq" id="WP_089014065.1">
    <property type="nucleotide sequence ID" value="NZ_LT607754.1"/>
</dbReference>
<reference evidence="3" key="1">
    <citation type="submission" date="2016-06" db="EMBL/GenBank/DDBJ databases">
        <authorList>
            <person name="Varghese N."/>
            <person name="Submissions Spin"/>
        </authorList>
    </citation>
    <scope>NUCLEOTIDE SEQUENCE [LARGE SCALE GENOMIC DNA]</scope>
    <source>
        <strain evidence="3">DSM 43819</strain>
    </source>
</reference>